<evidence type="ECO:0000313" key="2">
    <source>
        <dbReference type="Proteomes" id="UP001392318"/>
    </source>
</evidence>
<reference evidence="1" key="1">
    <citation type="submission" date="2024-01" db="EMBL/GenBank/DDBJ databases">
        <title>The diversity of rhizobia nodulating Mimosa spp. in eleven states of Brazil covering several biomes is determined by host plant, location, and edaphic factors.</title>
        <authorList>
            <person name="Rouws L."/>
            <person name="Barauna A."/>
            <person name="Beukes C."/>
            <person name="De Faria S.M."/>
            <person name="Gross E."/>
            <person name="Dos Reis Junior F.B."/>
            <person name="Simon M."/>
            <person name="Maluk M."/>
            <person name="Odee D.W."/>
            <person name="Kenicer G."/>
            <person name="Young J.P.W."/>
            <person name="Reis V.M."/>
            <person name="Zilli J."/>
            <person name="James E.K."/>
        </authorList>
    </citation>
    <scope>NUCLEOTIDE SEQUENCE</scope>
    <source>
        <strain evidence="1">JPY452</strain>
    </source>
</reference>
<dbReference type="Proteomes" id="UP001392318">
    <property type="component" value="Unassembled WGS sequence"/>
</dbReference>
<protein>
    <submittedName>
        <fullName evidence="1">Uncharacterized protein</fullName>
    </submittedName>
</protein>
<dbReference type="EMBL" id="JAYMRU010000023">
    <property type="protein sequence ID" value="MEM5403681.1"/>
    <property type="molecule type" value="Genomic_DNA"/>
</dbReference>
<evidence type="ECO:0000313" key="1">
    <source>
        <dbReference type="EMBL" id="MEM5403681.1"/>
    </source>
</evidence>
<gene>
    <name evidence="1" type="ORF">VSR83_27210</name>
</gene>
<comment type="caution">
    <text evidence="1">The sequence shown here is derived from an EMBL/GenBank/DDBJ whole genome shotgun (WGS) entry which is preliminary data.</text>
</comment>
<sequence length="42" mass="5068">MWGSDPTGIDRLTLREWIYAQILWGARVRLRREQAFFMASIR</sequence>
<keyword evidence="2" id="KW-1185">Reference proteome</keyword>
<name>A0ACC6RQA0_9BURK</name>
<proteinExistence type="predicted"/>
<organism evidence="1 2">
    <name type="scientific">Paraburkholderia unamae</name>
    <dbReference type="NCBI Taxonomy" id="219649"/>
    <lineage>
        <taxon>Bacteria</taxon>
        <taxon>Pseudomonadati</taxon>
        <taxon>Pseudomonadota</taxon>
        <taxon>Betaproteobacteria</taxon>
        <taxon>Burkholderiales</taxon>
        <taxon>Burkholderiaceae</taxon>
        <taxon>Paraburkholderia</taxon>
    </lineage>
</organism>
<accession>A0ACC6RQA0</accession>